<sequence>MDPSVPLAYRRSPLNPNPQLYPREGQGGLQGTPWTHGRIMLLGEAAHPDSFALGRCVAASMHTIPAAPQAYEDRSRGLTSREVLQAVKAGQCPEQTS</sequence>
<keyword evidence="3" id="KW-1185">Reference proteome</keyword>
<evidence type="ECO:0000313" key="3">
    <source>
        <dbReference type="Proteomes" id="UP001485043"/>
    </source>
</evidence>
<dbReference type="EMBL" id="JALJOV010000895">
    <property type="protein sequence ID" value="KAK9858892.1"/>
    <property type="molecule type" value="Genomic_DNA"/>
</dbReference>
<proteinExistence type="predicted"/>
<feature type="region of interest" description="Disordered" evidence="1">
    <location>
        <begin position="1"/>
        <end position="33"/>
    </location>
</feature>
<evidence type="ECO:0000313" key="2">
    <source>
        <dbReference type="EMBL" id="KAK9858892.1"/>
    </source>
</evidence>
<accession>A0AAW1SVJ0</accession>
<dbReference type="Gene3D" id="3.50.50.60">
    <property type="entry name" value="FAD/NAD(P)-binding domain"/>
    <property type="match status" value="1"/>
</dbReference>
<name>A0AAW1SVJ0_9CHLO</name>
<gene>
    <name evidence="2" type="ORF">WJX84_011022</name>
</gene>
<dbReference type="InterPro" id="IPR036188">
    <property type="entry name" value="FAD/NAD-bd_sf"/>
</dbReference>
<dbReference type="AlphaFoldDB" id="A0AAW1SVJ0"/>
<reference evidence="2 3" key="1">
    <citation type="journal article" date="2024" name="Nat. Commun.">
        <title>Phylogenomics reveals the evolutionary origins of lichenization in chlorophyte algae.</title>
        <authorList>
            <person name="Puginier C."/>
            <person name="Libourel C."/>
            <person name="Otte J."/>
            <person name="Skaloud P."/>
            <person name="Haon M."/>
            <person name="Grisel S."/>
            <person name="Petersen M."/>
            <person name="Berrin J.G."/>
            <person name="Delaux P.M."/>
            <person name="Dal Grande F."/>
            <person name="Keller J."/>
        </authorList>
    </citation>
    <scope>NUCLEOTIDE SEQUENCE [LARGE SCALE GENOMIC DNA]</scope>
    <source>
        <strain evidence="2 3">SAG 2523</strain>
    </source>
</reference>
<dbReference type="Proteomes" id="UP001485043">
    <property type="component" value="Unassembled WGS sequence"/>
</dbReference>
<protein>
    <submittedName>
        <fullName evidence="2">Uncharacterized protein</fullName>
    </submittedName>
</protein>
<evidence type="ECO:0000256" key="1">
    <source>
        <dbReference type="SAM" id="MobiDB-lite"/>
    </source>
</evidence>
<comment type="caution">
    <text evidence="2">The sequence shown here is derived from an EMBL/GenBank/DDBJ whole genome shotgun (WGS) entry which is preliminary data.</text>
</comment>
<organism evidence="2 3">
    <name type="scientific">Apatococcus fuscideae</name>
    <dbReference type="NCBI Taxonomy" id="2026836"/>
    <lineage>
        <taxon>Eukaryota</taxon>
        <taxon>Viridiplantae</taxon>
        <taxon>Chlorophyta</taxon>
        <taxon>core chlorophytes</taxon>
        <taxon>Trebouxiophyceae</taxon>
        <taxon>Chlorellales</taxon>
        <taxon>Chlorellaceae</taxon>
        <taxon>Apatococcus</taxon>
    </lineage>
</organism>